<reference evidence="1" key="1">
    <citation type="submission" date="2014-11" db="EMBL/GenBank/DDBJ databases">
        <authorList>
            <person name="Amaro Gonzalez C."/>
        </authorList>
    </citation>
    <scope>NUCLEOTIDE SEQUENCE</scope>
</reference>
<proteinExistence type="predicted"/>
<sequence length="53" mass="6466">MQRVDKKQQQNFLRHPVHIKSKKINSSMFFLKEVKFLIQLLNIYSTYMIPKVK</sequence>
<reference evidence="1" key="2">
    <citation type="journal article" date="2015" name="Fish Shellfish Immunol.">
        <title>Early steps in the European eel (Anguilla anguilla)-Vibrio vulnificus interaction in the gills: Role of the RtxA13 toxin.</title>
        <authorList>
            <person name="Callol A."/>
            <person name="Pajuelo D."/>
            <person name="Ebbesson L."/>
            <person name="Teles M."/>
            <person name="MacKenzie S."/>
            <person name="Amaro C."/>
        </authorList>
    </citation>
    <scope>NUCLEOTIDE SEQUENCE</scope>
</reference>
<protein>
    <submittedName>
        <fullName evidence="1">Uncharacterized protein</fullName>
    </submittedName>
</protein>
<organism evidence="1">
    <name type="scientific">Anguilla anguilla</name>
    <name type="common">European freshwater eel</name>
    <name type="synonym">Muraena anguilla</name>
    <dbReference type="NCBI Taxonomy" id="7936"/>
    <lineage>
        <taxon>Eukaryota</taxon>
        <taxon>Metazoa</taxon>
        <taxon>Chordata</taxon>
        <taxon>Craniata</taxon>
        <taxon>Vertebrata</taxon>
        <taxon>Euteleostomi</taxon>
        <taxon>Actinopterygii</taxon>
        <taxon>Neopterygii</taxon>
        <taxon>Teleostei</taxon>
        <taxon>Anguilliformes</taxon>
        <taxon>Anguillidae</taxon>
        <taxon>Anguilla</taxon>
    </lineage>
</organism>
<evidence type="ECO:0000313" key="1">
    <source>
        <dbReference type="EMBL" id="JAH57341.1"/>
    </source>
</evidence>
<dbReference type="AlphaFoldDB" id="A0A0E9TUW1"/>
<accession>A0A0E9TUW1</accession>
<dbReference type="EMBL" id="GBXM01051236">
    <property type="protein sequence ID" value="JAH57341.1"/>
    <property type="molecule type" value="Transcribed_RNA"/>
</dbReference>
<name>A0A0E9TUW1_ANGAN</name>